<organism evidence="2 3">
    <name type="scientific">Stenotrophomonas maltophilia</name>
    <name type="common">Pseudomonas maltophilia</name>
    <name type="synonym">Xanthomonas maltophilia</name>
    <dbReference type="NCBI Taxonomy" id="40324"/>
    <lineage>
        <taxon>Bacteria</taxon>
        <taxon>Pseudomonadati</taxon>
        <taxon>Pseudomonadota</taxon>
        <taxon>Gammaproteobacteria</taxon>
        <taxon>Lysobacterales</taxon>
        <taxon>Lysobacteraceae</taxon>
        <taxon>Stenotrophomonas</taxon>
        <taxon>Stenotrophomonas maltophilia group</taxon>
    </lineage>
</organism>
<reference evidence="3" key="1">
    <citation type="journal article" date="2020" name="MBio">
        <title>Horizontal gene transfer to a defensive symbiont with a reduced genome amongst a multipartite beetle microbiome.</title>
        <authorList>
            <person name="Waterworth S.C."/>
            <person name="Florez L.V."/>
            <person name="Rees E.R."/>
            <person name="Hertweck C."/>
            <person name="Kaltenpoth M."/>
            <person name="Kwan J.C."/>
        </authorList>
    </citation>
    <scope>NUCLEOTIDE SEQUENCE [LARGE SCALE GENOMIC DNA]</scope>
</reference>
<proteinExistence type="predicted"/>
<accession>A0A7V8FG09</accession>
<evidence type="ECO:0000313" key="2">
    <source>
        <dbReference type="EMBL" id="KAF1014805.1"/>
    </source>
</evidence>
<comment type="caution">
    <text evidence="2">The sequence shown here is derived from an EMBL/GenBank/DDBJ whole genome shotgun (WGS) entry which is preliminary data.</text>
</comment>
<dbReference type="AlphaFoldDB" id="A0A7V8FG09"/>
<keyword evidence="1" id="KW-0812">Transmembrane</keyword>
<gene>
    <name evidence="2" type="ORF">GAK31_02292</name>
</gene>
<name>A0A7V8FG09_STEMA</name>
<dbReference type="EMBL" id="WNDS01000003">
    <property type="protein sequence ID" value="KAF1014805.1"/>
    <property type="molecule type" value="Genomic_DNA"/>
</dbReference>
<feature type="transmembrane region" description="Helical" evidence="1">
    <location>
        <begin position="51"/>
        <end position="75"/>
    </location>
</feature>
<evidence type="ECO:0000313" key="3">
    <source>
        <dbReference type="Proteomes" id="UP000487117"/>
    </source>
</evidence>
<evidence type="ECO:0000256" key="1">
    <source>
        <dbReference type="SAM" id="Phobius"/>
    </source>
</evidence>
<sequence>MMSLLAWMALFAAWSLFATWVMRWGGAEWMEGWKSLPFIDSWGSAWDAAQIKLYVLCLWLVYGLWFAAGVFVPAWRGLP</sequence>
<keyword evidence="1" id="KW-0472">Membrane</keyword>
<evidence type="ECO:0008006" key="4">
    <source>
        <dbReference type="Google" id="ProtNLM"/>
    </source>
</evidence>
<dbReference type="Proteomes" id="UP000487117">
    <property type="component" value="Unassembled WGS sequence"/>
</dbReference>
<protein>
    <recommendedName>
        <fullName evidence="4">Transmembrane protein</fullName>
    </recommendedName>
</protein>
<keyword evidence="1" id="KW-1133">Transmembrane helix</keyword>